<comment type="caution">
    <text evidence="1">The sequence shown here is derived from an EMBL/GenBank/DDBJ whole genome shotgun (WGS) entry which is preliminary data.</text>
</comment>
<reference evidence="1 2" key="1">
    <citation type="submission" date="2015-09" db="EMBL/GenBank/DDBJ databases">
        <authorList>
            <consortium name="Pathogen Informatics"/>
            <person name="Wu L."/>
            <person name="Ma J."/>
        </authorList>
    </citation>
    <scope>NUCLEOTIDE SEQUENCE [LARGE SCALE GENOMIC DNA]</scope>
    <source>
        <strain evidence="1 2">2789STDY5834858</strain>
    </source>
</reference>
<evidence type="ECO:0000313" key="2">
    <source>
        <dbReference type="Proteomes" id="UP000095488"/>
    </source>
</evidence>
<keyword evidence="2" id="KW-1185">Reference proteome</keyword>
<gene>
    <name evidence="1" type="ORF">ERS852473_00926</name>
</gene>
<name>A0ABP2ANQ8_SARVE</name>
<organism evidence="1 2">
    <name type="scientific">Sarcina ventriculi</name>
    <name type="common">Clostridium ventriculi</name>
    <dbReference type="NCBI Taxonomy" id="1267"/>
    <lineage>
        <taxon>Bacteria</taxon>
        <taxon>Bacillati</taxon>
        <taxon>Bacillota</taxon>
        <taxon>Clostridia</taxon>
        <taxon>Eubacteriales</taxon>
        <taxon>Clostridiaceae</taxon>
        <taxon>Sarcina</taxon>
    </lineage>
</organism>
<dbReference type="EMBL" id="CYZR01000003">
    <property type="protein sequence ID" value="CUN73181.1"/>
    <property type="molecule type" value="Genomic_DNA"/>
</dbReference>
<sequence length="74" mass="9045">MNFWVIDRIEDNLVICQDENFNTIKINKELIVGILKEGYIIRKEKEKYILDEKKTIERNKKIKELMKGMWQKDE</sequence>
<proteinExistence type="predicted"/>
<dbReference type="Proteomes" id="UP000095488">
    <property type="component" value="Unassembled WGS sequence"/>
</dbReference>
<protein>
    <submittedName>
        <fullName evidence="1">Protein of uncharacterized function (DUF3006)</fullName>
    </submittedName>
</protein>
<accession>A0ABP2ANQ8</accession>
<dbReference type="Pfam" id="PF11213">
    <property type="entry name" value="DUF3006"/>
    <property type="match status" value="1"/>
</dbReference>
<evidence type="ECO:0000313" key="1">
    <source>
        <dbReference type="EMBL" id="CUN73181.1"/>
    </source>
</evidence>
<dbReference type="RefSeq" id="WP_055258124.1">
    <property type="nucleotide sequence ID" value="NZ_BCMV01000065.1"/>
</dbReference>
<dbReference type="InterPro" id="IPR021377">
    <property type="entry name" value="DUF3006"/>
</dbReference>